<dbReference type="Proteomes" id="UP000736583">
    <property type="component" value="Unassembled WGS sequence"/>
</dbReference>
<evidence type="ECO:0000256" key="1">
    <source>
        <dbReference type="SAM" id="MobiDB-lite"/>
    </source>
</evidence>
<proteinExistence type="predicted"/>
<gene>
    <name evidence="2" type="ORF">KQI89_10760</name>
</gene>
<dbReference type="RefSeq" id="WP_216457073.1">
    <property type="nucleotide sequence ID" value="NZ_JAHLQL010000003.1"/>
</dbReference>
<dbReference type="EMBL" id="JAHLQL010000003">
    <property type="protein sequence ID" value="MBU5592243.1"/>
    <property type="molecule type" value="Genomic_DNA"/>
</dbReference>
<protein>
    <submittedName>
        <fullName evidence="2">Uncharacterized protein</fullName>
    </submittedName>
</protein>
<evidence type="ECO:0000313" key="2">
    <source>
        <dbReference type="EMBL" id="MBU5592243.1"/>
    </source>
</evidence>
<name>A0ABS6F173_9CLOT</name>
<reference evidence="2 3" key="1">
    <citation type="submission" date="2021-06" db="EMBL/GenBank/DDBJ databases">
        <authorList>
            <person name="Sun Q."/>
            <person name="Li D."/>
        </authorList>
    </citation>
    <scope>NUCLEOTIDE SEQUENCE [LARGE SCALE GENOMIC DNA]</scope>
    <source>
        <strain evidence="2 3">MSJ-4</strain>
    </source>
</reference>
<sequence length="569" mass="65224">MSKRGKDRRGEVPNHTSAKPKENSKNMNSNKITREQFIALIILKVLSEKLKQNNKGINNNFKKKKESSQEIPLDNMEEISRNKSLDIENSCEETLSIKDEEKYITTVQDEDDTIEGIVEDTEQGIAPSYDNLLQEKEDAKEEDLKEGVSIYESSEIISIKKDSEEKRENSQEVPLDNIDEVSENESLDTENFYEEPLNIKDEEKYVTMVQDEEDTIEGIIEDTEQRITLSYDNLLQDKKDIIEEDLKERVGIYESSEIIGVKAEVKLLKKDINSAKDYVDNDTYVNGDIIYKSVEYDMEPILDISHIITEDTNYSIKNPLEEKKIDNEESKDIKKTIVCNSKSIVKSSTLLNCSPSERMEWDISLEPRVSKIPVVLCEIEVPIFIEATEKFSEPVFKIISLDKKVVLKKCQLVVGTDKLFITGVIEESIEYATARCIHRDSVKGNIKKLAMNIPFKCSTKVSLKTKPVVSKGTYFIDLESFEGQGNNIDTYEKSYKHLEYTNDKVFCNLNSAKLLETGNQGGIEVLKDTLQEAYTFEKVDKKVILILNLTLLQNQYVFNYNNIRNASKE</sequence>
<feature type="region of interest" description="Disordered" evidence="1">
    <location>
        <begin position="1"/>
        <end position="30"/>
    </location>
</feature>
<accession>A0ABS6F173</accession>
<evidence type="ECO:0000313" key="3">
    <source>
        <dbReference type="Proteomes" id="UP000736583"/>
    </source>
</evidence>
<organism evidence="2 3">
    <name type="scientific">Clostridium simiarum</name>
    <dbReference type="NCBI Taxonomy" id="2841506"/>
    <lineage>
        <taxon>Bacteria</taxon>
        <taxon>Bacillati</taxon>
        <taxon>Bacillota</taxon>
        <taxon>Clostridia</taxon>
        <taxon>Eubacteriales</taxon>
        <taxon>Clostridiaceae</taxon>
        <taxon>Clostridium</taxon>
    </lineage>
</organism>
<keyword evidence="3" id="KW-1185">Reference proteome</keyword>
<comment type="caution">
    <text evidence="2">The sequence shown here is derived from an EMBL/GenBank/DDBJ whole genome shotgun (WGS) entry which is preliminary data.</text>
</comment>